<comment type="caution">
    <text evidence="1">The sequence shown here is derived from an EMBL/GenBank/DDBJ whole genome shotgun (WGS) entry which is preliminary data.</text>
</comment>
<protein>
    <recommendedName>
        <fullName evidence="2">Glycosyltransferase 2-like domain-containing protein</fullName>
    </recommendedName>
</protein>
<accession>A0A0F8WLQ5</accession>
<evidence type="ECO:0008006" key="2">
    <source>
        <dbReference type="Google" id="ProtNLM"/>
    </source>
</evidence>
<reference evidence="1" key="1">
    <citation type="journal article" date="2015" name="Nature">
        <title>Complex archaea that bridge the gap between prokaryotes and eukaryotes.</title>
        <authorList>
            <person name="Spang A."/>
            <person name="Saw J.H."/>
            <person name="Jorgensen S.L."/>
            <person name="Zaremba-Niedzwiedzka K."/>
            <person name="Martijn J."/>
            <person name="Lind A.E."/>
            <person name="van Eijk R."/>
            <person name="Schleper C."/>
            <person name="Guy L."/>
            <person name="Ettema T.J."/>
        </authorList>
    </citation>
    <scope>NUCLEOTIDE SEQUENCE</scope>
</reference>
<dbReference type="InterPro" id="IPR029044">
    <property type="entry name" value="Nucleotide-diphossugar_trans"/>
</dbReference>
<gene>
    <name evidence="1" type="ORF">LCGC14_3137630</name>
</gene>
<organism evidence="1">
    <name type="scientific">marine sediment metagenome</name>
    <dbReference type="NCBI Taxonomy" id="412755"/>
    <lineage>
        <taxon>unclassified sequences</taxon>
        <taxon>metagenomes</taxon>
        <taxon>ecological metagenomes</taxon>
    </lineage>
</organism>
<dbReference type="EMBL" id="LAZR01068682">
    <property type="protein sequence ID" value="KKK49180.1"/>
    <property type="molecule type" value="Genomic_DNA"/>
</dbReference>
<proteinExistence type="predicted"/>
<dbReference type="AlphaFoldDB" id="A0A0F8WLQ5"/>
<feature type="non-terminal residue" evidence="1">
    <location>
        <position position="89"/>
    </location>
</feature>
<sequence length="89" mass="10047">MTIVTPTMVFGRAKAAIEGWRTMMATPAKHEYMIIDNTENNRGVLASMQEGYEKAGQDIIMFAHDDVDIHEEDWDTRVEAEFNDPSVGV</sequence>
<evidence type="ECO:0000313" key="1">
    <source>
        <dbReference type="EMBL" id="KKK49180.1"/>
    </source>
</evidence>
<dbReference type="Gene3D" id="3.90.550.10">
    <property type="entry name" value="Spore Coat Polysaccharide Biosynthesis Protein SpsA, Chain A"/>
    <property type="match status" value="1"/>
</dbReference>
<name>A0A0F8WLQ5_9ZZZZ</name>